<evidence type="ECO:0000256" key="4">
    <source>
        <dbReference type="ARBA" id="ARBA00022989"/>
    </source>
</evidence>
<evidence type="ECO:0000256" key="6">
    <source>
        <dbReference type="SAM" id="SignalP"/>
    </source>
</evidence>
<keyword evidence="8" id="KW-0418">Kinase</keyword>
<feature type="chain" id="PRO_5047385905" evidence="6">
    <location>
        <begin position="20"/>
        <end position="149"/>
    </location>
</feature>
<keyword evidence="2" id="KW-1003">Cell membrane</keyword>
<keyword evidence="9" id="KW-1185">Reference proteome</keyword>
<dbReference type="InterPro" id="IPR033480">
    <property type="entry name" value="sCache_2"/>
</dbReference>
<keyword evidence="5" id="KW-0472">Membrane</keyword>
<evidence type="ECO:0000313" key="8">
    <source>
        <dbReference type="EMBL" id="MYN25979.1"/>
    </source>
</evidence>
<evidence type="ECO:0000256" key="1">
    <source>
        <dbReference type="ARBA" id="ARBA00004651"/>
    </source>
</evidence>
<dbReference type="RefSeq" id="WP_161054046.1">
    <property type="nucleotide sequence ID" value="NZ_WWCT01000003.1"/>
</dbReference>
<accession>A0ABW9VWM7</accession>
<dbReference type="SMART" id="SM01049">
    <property type="entry name" value="Cache_2"/>
    <property type="match status" value="1"/>
</dbReference>
<dbReference type="Pfam" id="PF17200">
    <property type="entry name" value="sCache_2"/>
    <property type="match status" value="1"/>
</dbReference>
<sequence length="149" mass="16024">MKTLFAAAISLALCSVAVAAQKGSKEEAVAMVKKAVAMVKSDGKEKTFAAISDPANTTFHDRDLYIYVYDFNGVALAHGNNPKMVGKSSIGLRDNEGKFIVKEMIKVVKAKGSGSVDFKWPNPVTKTVELKAGYVERVDDFLIGSGAYQ</sequence>
<evidence type="ECO:0000259" key="7">
    <source>
        <dbReference type="SMART" id="SM01049"/>
    </source>
</evidence>
<feature type="domain" description="Single Cache" evidence="7">
    <location>
        <begin position="17"/>
        <end position="102"/>
    </location>
</feature>
<protein>
    <submittedName>
        <fullName evidence="8">Histidine kinase</fullName>
    </submittedName>
</protein>
<evidence type="ECO:0000256" key="3">
    <source>
        <dbReference type="ARBA" id="ARBA00022692"/>
    </source>
</evidence>
<dbReference type="GO" id="GO:0016301">
    <property type="term" value="F:kinase activity"/>
    <property type="evidence" value="ECO:0007669"/>
    <property type="project" value="UniProtKB-KW"/>
</dbReference>
<comment type="caution">
    <text evidence="8">The sequence shown here is derived from an EMBL/GenBank/DDBJ whole genome shotgun (WGS) entry which is preliminary data.</text>
</comment>
<name>A0ABW9VWM7_9BURK</name>
<keyword evidence="6" id="KW-0732">Signal</keyword>
<gene>
    <name evidence="8" type="ORF">GTP69_06135</name>
</gene>
<keyword evidence="4" id="KW-1133">Transmembrane helix</keyword>
<dbReference type="EMBL" id="WWCT01000003">
    <property type="protein sequence ID" value="MYN25979.1"/>
    <property type="molecule type" value="Genomic_DNA"/>
</dbReference>
<dbReference type="Gene3D" id="3.30.450.20">
    <property type="entry name" value="PAS domain"/>
    <property type="match status" value="1"/>
</dbReference>
<keyword evidence="3" id="KW-0812">Transmembrane</keyword>
<dbReference type="Proteomes" id="UP000642144">
    <property type="component" value="Unassembled WGS sequence"/>
</dbReference>
<keyword evidence="8" id="KW-0808">Transferase</keyword>
<feature type="signal peptide" evidence="6">
    <location>
        <begin position="1"/>
        <end position="19"/>
    </location>
</feature>
<proteinExistence type="predicted"/>
<reference evidence="8 9" key="1">
    <citation type="submission" date="2019-12" db="EMBL/GenBank/DDBJ databases">
        <title>Novel species isolated from a subtropical stream in China.</title>
        <authorList>
            <person name="Lu H."/>
        </authorList>
    </citation>
    <scope>NUCLEOTIDE SEQUENCE [LARGE SCALE GENOMIC DNA]</scope>
    <source>
        <strain evidence="8 9">CY42W</strain>
    </source>
</reference>
<comment type="subcellular location">
    <subcellularLocation>
        <location evidence="1">Cell membrane</location>
        <topology evidence="1">Multi-pass membrane protein</topology>
    </subcellularLocation>
</comment>
<evidence type="ECO:0000256" key="5">
    <source>
        <dbReference type="ARBA" id="ARBA00023136"/>
    </source>
</evidence>
<organism evidence="8 9">
    <name type="scientific">Duganella levis</name>
    <dbReference type="NCBI Taxonomy" id="2692169"/>
    <lineage>
        <taxon>Bacteria</taxon>
        <taxon>Pseudomonadati</taxon>
        <taxon>Pseudomonadota</taxon>
        <taxon>Betaproteobacteria</taxon>
        <taxon>Burkholderiales</taxon>
        <taxon>Oxalobacteraceae</taxon>
        <taxon>Telluria group</taxon>
        <taxon>Duganella</taxon>
    </lineage>
</organism>
<evidence type="ECO:0000313" key="9">
    <source>
        <dbReference type="Proteomes" id="UP000642144"/>
    </source>
</evidence>
<evidence type="ECO:0000256" key="2">
    <source>
        <dbReference type="ARBA" id="ARBA00022475"/>
    </source>
</evidence>